<gene>
    <name evidence="1" type="ORF">FA13DRAFT_1731411</name>
</gene>
<evidence type="ECO:0000313" key="2">
    <source>
        <dbReference type="Proteomes" id="UP000298030"/>
    </source>
</evidence>
<evidence type="ECO:0000313" key="1">
    <source>
        <dbReference type="EMBL" id="TEB32891.1"/>
    </source>
</evidence>
<dbReference type="AlphaFoldDB" id="A0A4Y7TFW0"/>
<dbReference type="EMBL" id="QPFP01000014">
    <property type="protein sequence ID" value="TEB32891.1"/>
    <property type="molecule type" value="Genomic_DNA"/>
</dbReference>
<reference evidence="1 2" key="1">
    <citation type="journal article" date="2019" name="Nat. Ecol. Evol.">
        <title>Megaphylogeny resolves global patterns of mushroom evolution.</title>
        <authorList>
            <person name="Varga T."/>
            <person name="Krizsan K."/>
            <person name="Foldi C."/>
            <person name="Dima B."/>
            <person name="Sanchez-Garcia M."/>
            <person name="Sanchez-Ramirez S."/>
            <person name="Szollosi G.J."/>
            <person name="Szarkandi J.G."/>
            <person name="Papp V."/>
            <person name="Albert L."/>
            <person name="Andreopoulos W."/>
            <person name="Angelini C."/>
            <person name="Antonin V."/>
            <person name="Barry K.W."/>
            <person name="Bougher N.L."/>
            <person name="Buchanan P."/>
            <person name="Buyck B."/>
            <person name="Bense V."/>
            <person name="Catcheside P."/>
            <person name="Chovatia M."/>
            <person name="Cooper J."/>
            <person name="Damon W."/>
            <person name="Desjardin D."/>
            <person name="Finy P."/>
            <person name="Geml J."/>
            <person name="Haridas S."/>
            <person name="Hughes K."/>
            <person name="Justo A."/>
            <person name="Karasinski D."/>
            <person name="Kautmanova I."/>
            <person name="Kiss B."/>
            <person name="Kocsube S."/>
            <person name="Kotiranta H."/>
            <person name="LaButti K.M."/>
            <person name="Lechner B.E."/>
            <person name="Liimatainen K."/>
            <person name="Lipzen A."/>
            <person name="Lukacs Z."/>
            <person name="Mihaltcheva S."/>
            <person name="Morgado L.N."/>
            <person name="Niskanen T."/>
            <person name="Noordeloos M.E."/>
            <person name="Ohm R.A."/>
            <person name="Ortiz-Santana B."/>
            <person name="Ovrebo C."/>
            <person name="Racz N."/>
            <person name="Riley R."/>
            <person name="Savchenko A."/>
            <person name="Shiryaev A."/>
            <person name="Soop K."/>
            <person name="Spirin V."/>
            <person name="Szebenyi C."/>
            <person name="Tomsovsky M."/>
            <person name="Tulloss R.E."/>
            <person name="Uehling J."/>
            <person name="Grigoriev I.V."/>
            <person name="Vagvolgyi C."/>
            <person name="Papp T."/>
            <person name="Martin F.M."/>
            <person name="Miettinen O."/>
            <person name="Hibbett D.S."/>
            <person name="Nagy L.G."/>
        </authorList>
    </citation>
    <scope>NUCLEOTIDE SEQUENCE [LARGE SCALE GENOMIC DNA]</scope>
    <source>
        <strain evidence="1 2">FP101781</strain>
    </source>
</reference>
<accession>A0A4Y7TFW0</accession>
<organism evidence="1 2">
    <name type="scientific">Coprinellus micaceus</name>
    <name type="common">Glistening ink-cap mushroom</name>
    <name type="synonym">Coprinus micaceus</name>
    <dbReference type="NCBI Taxonomy" id="71717"/>
    <lineage>
        <taxon>Eukaryota</taxon>
        <taxon>Fungi</taxon>
        <taxon>Dikarya</taxon>
        <taxon>Basidiomycota</taxon>
        <taxon>Agaricomycotina</taxon>
        <taxon>Agaricomycetes</taxon>
        <taxon>Agaricomycetidae</taxon>
        <taxon>Agaricales</taxon>
        <taxon>Agaricineae</taxon>
        <taxon>Psathyrellaceae</taxon>
        <taxon>Coprinellus</taxon>
    </lineage>
</organism>
<name>A0A4Y7TFW0_COPMI</name>
<protein>
    <submittedName>
        <fullName evidence="1">Uncharacterized protein</fullName>
    </submittedName>
</protein>
<comment type="caution">
    <text evidence="1">The sequence shown here is derived from an EMBL/GenBank/DDBJ whole genome shotgun (WGS) entry which is preliminary data.</text>
</comment>
<proteinExistence type="predicted"/>
<sequence length="311" mass="35534">MALAADRGQRFTMGEYTLAMRPRDGVNREYFESIYHHTPRIIRPYLKQALAVRRRLSDRRKVEMIMEYWLAPWMAKVDRAMGLAGIHAEGPAMRTHTVYLPRAVSKSDQLVVILPVRRRRLDGKPAYPSMDQYDTTDGGALDSAVSSYPESLDTNSSFVDSLTDEYSFATTATSLTSIEDTASLDATINLPTLTTTDISNPPRRRAVWDPTYVSPHKGERLRYWTAEGYWVEGVNFKYIPFGGYDYGPPILGVAPRGPCYWDKPIPFQPTPQQAAQMARRAKRKMFLSRLVRPWTWIGDRWKFPPEGSTRS</sequence>
<dbReference type="Proteomes" id="UP000298030">
    <property type="component" value="Unassembled WGS sequence"/>
</dbReference>
<keyword evidence="2" id="KW-1185">Reference proteome</keyword>